<evidence type="ECO:0000313" key="2">
    <source>
        <dbReference type="Proteomes" id="UP000645966"/>
    </source>
</evidence>
<proteinExistence type="predicted"/>
<comment type="caution">
    <text evidence="1">The sequence shown here is derived from an EMBL/GenBank/DDBJ whole genome shotgun (WGS) entry which is preliminary data.</text>
</comment>
<name>A0A934I092_9CORY</name>
<accession>A0A934I092</accession>
<dbReference type="Proteomes" id="UP000645966">
    <property type="component" value="Unassembled WGS sequence"/>
</dbReference>
<protein>
    <submittedName>
        <fullName evidence="1">Uncharacterized protein</fullName>
    </submittedName>
</protein>
<gene>
    <name evidence="1" type="ORF">JDV75_10795</name>
</gene>
<evidence type="ECO:0000313" key="1">
    <source>
        <dbReference type="EMBL" id="MBI8990238.1"/>
    </source>
</evidence>
<reference evidence="1" key="1">
    <citation type="submission" date="2020-12" db="EMBL/GenBank/DDBJ databases">
        <title>Genome public.</title>
        <authorList>
            <person name="Sun Q."/>
        </authorList>
    </citation>
    <scope>NUCLEOTIDE SEQUENCE</scope>
    <source>
        <strain evidence="1">CCM 8863</strain>
    </source>
</reference>
<organism evidence="1 2">
    <name type="scientific">Corynebacterium meridianum</name>
    <dbReference type="NCBI Taxonomy" id="2765363"/>
    <lineage>
        <taxon>Bacteria</taxon>
        <taxon>Bacillati</taxon>
        <taxon>Actinomycetota</taxon>
        <taxon>Actinomycetes</taxon>
        <taxon>Mycobacteriales</taxon>
        <taxon>Corynebacteriaceae</taxon>
        <taxon>Corynebacterium</taxon>
    </lineage>
</organism>
<dbReference type="RefSeq" id="WP_198739253.1">
    <property type="nucleotide sequence ID" value="NZ_JAEIOS010000015.1"/>
</dbReference>
<dbReference type="AlphaFoldDB" id="A0A934I092"/>
<keyword evidence="2" id="KW-1185">Reference proteome</keyword>
<dbReference type="EMBL" id="JAEIOS010000015">
    <property type="protein sequence ID" value="MBI8990238.1"/>
    <property type="molecule type" value="Genomic_DNA"/>
</dbReference>
<sequence length="48" mass="5427">MTTFPNYVPDHFQKVERTGNNFAPEAVVMGEEVEWPALKEIVNIFSGS</sequence>